<dbReference type="Proteomes" id="UP000254869">
    <property type="component" value="Unassembled WGS sequence"/>
</dbReference>
<reference evidence="2 3" key="1">
    <citation type="submission" date="2018-07" db="EMBL/GenBank/DDBJ databases">
        <title>Genomic Encyclopedia of Type Strains, Phase IV (KMG-IV): sequencing the most valuable type-strain genomes for metagenomic binning, comparative biology and taxonomic classification.</title>
        <authorList>
            <person name="Goeker M."/>
        </authorList>
    </citation>
    <scope>NUCLEOTIDE SEQUENCE [LARGE SCALE GENOMIC DNA]</scope>
    <source>
        <strain evidence="2 3">DSM 44290</strain>
    </source>
</reference>
<dbReference type="InterPro" id="IPR029068">
    <property type="entry name" value="Glyas_Bleomycin-R_OHBP_Dase"/>
</dbReference>
<evidence type="ECO:0000313" key="2">
    <source>
        <dbReference type="EMBL" id="RDI68351.1"/>
    </source>
</evidence>
<comment type="caution">
    <text evidence="2">The sequence shown here is derived from an EMBL/GenBank/DDBJ whole genome shotgun (WGS) entry which is preliminary data.</text>
</comment>
<proteinExistence type="predicted"/>
<dbReference type="Pfam" id="PF00903">
    <property type="entry name" value="Glyoxalase"/>
    <property type="match status" value="1"/>
</dbReference>
<dbReference type="STRING" id="1210086.GCA_001613105_01328"/>
<dbReference type="AlphaFoldDB" id="A0A370IDY5"/>
<dbReference type="InterPro" id="IPR004360">
    <property type="entry name" value="Glyas_Fos-R_dOase_dom"/>
</dbReference>
<evidence type="ECO:0000259" key="1">
    <source>
        <dbReference type="Pfam" id="PF00903"/>
    </source>
</evidence>
<accession>A0A370IDY5</accession>
<feature type="domain" description="Glyoxalase/fosfomycin resistance/dioxygenase" evidence="1">
    <location>
        <begin position="21"/>
        <end position="131"/>
    </location>
</feature>
<sequence length="137" mass="15803">MQLRDSFLWKESMRILASGTILTVRDPRVSAEFMMRHLGFEEKLCGDSFYVVSPQDSAMNLVFVDPGEPHFTPRYASGDEVVIFLAVSDIGVEYDRLRDEAVEIETPIRTIYWADVIEREFRVKDPNGVIVKLSEWL</sequence>
<organism evidence="2 3">
    <name type="scientific">Nocardia pseudobrasiliensis</name>
    <dbReference type="NCBI Taxonomy" id="45979"/>
    <lineage>
        <taxon>Bacteria</taxon>
        <taxon>Bacillati</taxon>
        <taxon>Actinomycetota</taxon>
        <taxon>Actinomycetes</taxon>
        <taxon>Mycobacteriales</taxon>
        <taxon>Nocardiaceae</taxon>
        <taxon>Nocardia</taxon>
    </lineage>
</organism>
<protein>
    <submittedName>
        <fullName evidence="2">Putative glyoxalase superfamily protein PhnB</fullName>
    </submittedName>
</protein>
<dbReference type="SUPFAM" id="SSF54593">
    <property type="entry name" value="Glyoxalase/Bleomycin resistance protein/Dihydroxybiphenyl dioxygenase"/>
    <property type="match status" value="1"/>
</dbReference>
<dbReference type="EMBL" id="QQBC01000002">
    <property type="protein sequence ID" value="RDI68351.1"/>
    <property type="molecule type" value="Genomic_DNA"/>
</dbReference>
<name>A0A370IDY5_9NOCA</name>
<evidence type="ECO:0000313" key="3">
    <source>
        <dbReference type="Proteomes" id="UP000254869"/>
    </source>
</evidence>
<dbReference type="Gene3D" id="3.10.180.10">
    <property type="entry name" value="2,3-Dihydroxybiphenyl 1,2-Dioxygenase, domain 1"/>
    <property type="match status" value="1"/>
</dbReference>
<gene>
    <name evidence="2" type="ORF">DFR76_102752</name>
</gene>
<keyword evidence="3" id="KW-1185">Reference proteome</keyword>